<dbReference type="EMBL" id="CAJQZP010001441">
    <property type="protein sequence ID" value="CAG5046268.1"/>
    <property type="molecule type" value="Genomic_DNA"/>
</dbReference>
<name>A0A8S3Y4L4_PARAO</name>
<keyword evidence="1" id="KW-0812">Transmembrane</keyword>
<feature type="transmembrane region" description="Helical" evidence="1">
    <location>
        <begin position="6"/>
        <end position="27"/>
    </location>
</feature>
<dbReference type="InterPro" id="IPR002919">
    <property type="entry name" value="TIL_dom"/>
</dbReference>
<reference evidence="3" key="1">
    <citation type="submission" date="2021-04" db="EMBL/GenBank/DDBJ databases">
        <authorList>
            <person name="Tunstrom K."/>
        </authorList>
    </citation>
    <scope>NUCLEOTIDE SEQUENCE</scope>
</reference>
<evidence type="ECO:0000313" key="4">
    <source>
        <dbReference type="Proteomes" id="UP000691718"/>
    </source>
</evidence>
<feature type="domain" description="TIL" evidence="2">
    <location>
        <begin position="104"/>
        <end position="162"/>
    </location>
</feature>
<keyword evidence="1" id="KW-1133">Transmembrane helix</keyword>
<evidence type="ECO:0000313" key="3">
    <source>
        <dbReference type="EMBL" id="CAG5046268.1"/>
    </source>
</evidence>
<proteinExistence type="predicted"/>
<evidence type="ECO:0000256" key="1">
    <source>
        <dbReference type="SAM" id="Phobius"/>
    </source>
</evidence>
<dbReference type="AlphaFoldDB" id="A0A8S3Y4L4"/>
<dbReference type="OrthoDB" id="5945029at2759"/>
<dbReference type="Proteomes" id="UP000691718">
    <property type="component" value="Unassembled WGS sequence"/>
</dbReference>
<gene>
    <name evidence="3" type="ORF">PAPOLLO_LOCUS23532</name>
</gene>
<accession>A0A8S3Y4L4</accession>
<protein>
    <submittedName>
        <fullName evidence="3">(apollo) hypothetical protein</fullName>
    </submittedName>
</protein>
<evidence type="ECO:0000259" key="2">
    <source>
        <dbReference type="Pfam" id="PF01826"/>
    </source>
</evidence>
<dbReference type="Pfam" id="PF01826">
    <property type="entry name" value="TIL"/>
    <property type="match status" value="1"/>
</dbReference>
<keyword evidence="1" id="KW-0472">Membrane</keyword>
<sequence length="181" mass="20419">MTSKTYLGSMLILYFALMLVAGVFSYFHETSGGNPCGMNATFRTCNNRCSYNYCPVDDSPPDFSCEPPSPCPSGCVCNLNYRKKSIKDENCILASECPPVDCTRPNEIWSNCPSDCLREDCENAYEEPTVCNTLVLNCQPRCICKPNTFRDKNKICIPVEQCPKNIPQPMNYYMTAQETLY</sequence>
<comment type="caution">
    <text evidence="3">The sequence shown here is derived from an EMBL/GenBank/DDBJ whole genome shotgun (WGS) entry which is preliminary data.</text>
</comment>
<organism evidence="3 4">
    <name type="scientific">Parnassius apollo</name>
    <name type="common">Apollo butterfly</name>
    <name type="synonym">Papilio apollo</name>
    <dbReference type="NCBI Taxonomy" id="110799"/>
    <lineage>
        <taxon>Eukaryota</taxon>
        <taxon>Metazoa</taxon>
        <taxon>Ecdysozoa</taxon>
        <taxon>Arthropoda</taxon>
        <taxon>Hexapoda</taxon>
        <taxon>Insecta</taxon>
        <taxon>Pterygota</taxon>
        <taxon>Neoptera</taxon>
        <taxon>Endopterygota</taxon>
        <taxon>Lepidoptera</taxon>
        <taxon>Glossata</taxon>
        <taxon>Ditrysia</taxon>
        <taxon>Papilionoidea</taxon>
        <taxon>Papilionidae</taxon>
        <taxon>Parnassiinae</taxon>
        <taxon>Parnassini</taxon>
        <taxon>Parnassius</taxon>
        <taxon>Parnassius</taxon>
    </lineage>
</organism>
<keyword evidence="4" id="KW-1185">Reference proteome</keyword>
<dbReference type="CDD" id="cd19941">
    <property type="entry name" value="TIL"/>
    <property type="match status" value="1"/>
</dbReference>